<dbReference type="InterPro" id="IPR036291">
    <property type="entry name" value="NAD(P)-bd_dom_sf"/>
</dbReference>
<dbReference type="GO" id="GO:0016874">
    <property type="term" value="F:ligase activity"/>
    <property type="evidence" value="ECO:0007669"/>
    <property type="project" value="UniProtKB-KW"/>
</dbReference>
<evidence type="ECO:0000256" key="2">
    <source>
        <dbReference type="PROSITE-ProRule" id="PRU00409"/>
    </source>
</evidence>
<dbReference type="InterPro" id="IPR016102">
    <property type="entry name" value="Succinyl-CoA_synth-like"/>
</dbReference>
<protein>
    <submittedName>
        <fullName evidence="4">Acetate--CoA ligase family protein</fullName>
    </submittedName>
</protein>
<dbReference type="EMBL" id="JADGMQ010000017">
    <property type="protein sequence ID" value="MBI1622501.1"/>
    <property type="molecule type" value="Genomic_DNA"/>
</dbReference>
<dbReference type="InterPro" id="IPR011761">
    <property type="entry name" value="ATP-grasp"/>
</dbReference>
<dbReference type="PANTHER" id="PTHR42793">
    <property type="entry name" value="COA BINDING DOMAIN CONTAINING PROTEIN"/>
    <property type="match status" value="1"/>
</dbReference>
<proteinExistence type="predicted"/>
<dbReference type="SUPFAM" id="SSF52210">
    <property type="entry name" value="Succinyl-CoA synthetase domains"/>
    <property type="match status" value="2"/>
</dbReference>
<dbReference type="Pfam" id="PF13380">
    <property type="entry name" value="CoA_binding_2"/>
    <property type="match status" value="1"/>
</dbReference>
<evidence type="ECO:0000256" key="1">
    <source>
        <dbReference type="ARBA" id="ARBA00022532"/>
    </source>
</evidence>
<dbReference type="Pfam" id="PF13549">
    <property type="entry name" value="ATP-grasp_5"/>
    <property type="match status" value="1"/>
</dbReference>
<dbReference type="PROSITE" id="PS50975">
    <property type="entry name" value="ATP_GRASP"/>
    <property type="match status" value="1"/>
</dbReference>
<keyword evidence="2" id="KW-0067">ATP-binding</keyword>
<dbReference type="Gene3D" id="3.30.470.20">
    <property type="entry name" value="ATP-grasp fold, B domain"/>
    <property type="match status" value="1"/>
</dbReference>
<dbReference type="Pfam" id="PF13607">
    <property type="entry name" value="Succ_CoA_lig"/>
    <property type="match status" value="1"/>
</dbReference>
<dbReference type="PANTHER" id="PTHR42793:SF4">
    <property type="entry name" value="BLL6376 PROTEIN"/>
    <property type="match status" value="1"/>
</dbReference>
<accession>A0ABS0SGY3</accession>
<comment type="caution">
    <text evidence="4">The sequence shown here is derived from an EMBL/GenBank/DDBJ whole genome shotgun (WGS) entry which is preliminary data.</text>
</comment>
<keyword evidence="5" id="KW-1185">Reference proteome</keyword>
<evidence type="ECO:0000313" key="4">
    <source>
        <dbReference type="EMBL" id="MBI1622501.1"/>
    </source>
</evidence>
<dbReference type="Gene3D" id="3.40.50.720">
    <property type="entry name" value="NAD(P)-binding Rossmann-like Domain"/>
    <property type="match status" value="1"/>
</dbReference>
<name>A0ABS0SGY3_9HYPH</name>
<reference evidence="4 5" key="1">
    <citation type="submission" date="2020-10" db="EMBL/GenBank/DDBJ databases">
        <title>Aquamicrobium zhengzhouensis sp. nov., a exopolysaccharide producing bacterium isolated from farmland soil.</title>
        <authorList>
            <person name="Wang X."/>
        </authorList>
    </citation>
    <scope>NUCLEOTIDE SEQUENCE [LARGE SCALE GENOMIC DNA]</scope>
    <source>
        <strain evidence="5">cd-1</strain>
    </source>
</reference>
<dbReference type="InterPro" id="IPR003781">
    <property type="entry name" value="CoA-bd"/>
</dbReference>
<keyword evidence="2" id="KW-0547">Nucleotide-binding</keyword>
<sequence length="714" mass="74937">MAVRGGDRLSEAQSVTAAPFAGTHRLERLLRPKTIAVIGGGGFAPNVVRECLKMGFDGQIWPVHPTRSEISGVKAFGSIADLPAPPDATFIGVNRYLTIDIVRGLGAMGAGGAICFAAGFLESGAEDADGERLQRELIAAAGNMPVIGPNCYGLINYADGALLWPDQHGGQRLPQGGKGAAILTQSSNIAINLTMQRRGLPVAYVMTGGNQAQTGLSEMALGLIEDERVTALGLHIEGFDSVEGFARLARRARELGKPIVAMKVGRSEAARKATISHTASLAGSDAASDAFLRRLGIARVNSIPSFLETLKLLHAIGPLRGGRLSSMSCSGGEASVMADAAEGRRSIGFPPLCPDHIDRVRQTLGPLVAIANPLDYHTFIWNDQPSMTASFTAMVSGGFDLNLLILDFPRNDRCSDEDWWPAIAAFGEALKTNRAKGAVVASMPENLPEDYSDRLLDAGIVPLAGIAEALDAAEAAAFIGTNWQKNDQRDFATTPKLVDGCARTIAMQDEAVAKSMLREAGLPVPMGGVADASSAVEAAEQIGYPVALKALGIAHKSEVGAVKLNLADAHALASAVTALSHLGTDLYVEKMVSGGVAELIVGVTRDPLFGPVMTVGIGGVLVELLQDSATILLPANTDDIEQALKGLRMFALLDGYRGRPKADLEAAVAVVKGIADFALEHADQLEELDINPLIVCETGKGAWIADALLVTRED</sequence>
<keyword evidence="4" id="KW-0436">Ligase</keyword>
<dbReference type="SUPFAM" id="SSF51735">
    <property type="entry name" value="NAD(P)-binding Rossmann-fold domains"/>
    <property type="match status" value="1"/>
</dbReference>
<dbReference type="SUPFAM" id="SSF56059">
    <property type="entry name" value="Glutathione synthetase ATP-binding domain-like"/>
    <property type="match status" value="1"/>
</dbReference>
<feature type="domain" description="ATP-grasp" evidence="3">
    <location>
        <begin position="514"/>
        <end position="594"/>
    </location>
</feature>
<dbReference type="InterPro" id="IPR013815">
    <property type="entry name" value="ATP_grasp_subdomain_1"/>
</dbReference>
<dbReference type="Proteomes" id="UP000601789">
    <property type="component" value="Unassembled WGS sequence"/>
</dbReference>
<dbReference type="Gene3D" id="3.40.50.261">
    <property type="entry name" value="Succinyl-CoA synthetase domains"/>
    <property type="match status" value="2"/>
</dbReference>
<gene>
    <name evidence="4" type="ORF">IOD40_17725</name>
</gene>
<dbReference type="InterPro" id="IPR032875">
    <property type="entry name" value="Succ_CoA_lig_flav_dom"/>
</dbReference>
<dbReference type="RefSeq" id="WP_198478034.1">
    <property type="nucleotide sequence ID" value="NZ_JADGMQ010000017.1"/>
</dbReference>
<dbReference type="SMART" id="SM00881">
    <property type="entry name" value="CoA_binding"/>
    <property type="match status" value="1"/>
</dbReference>
<evidence type="ECO:0000259" key="3">
    <source>
        <dbReference type="PROSITE" id="PS50975"/>
    </source>
</evidence>
<organism evidence="4 5">
    <name type="scientific">Aquamicrobium zhengzhouense</name>
    <dbReference type="NCBI Taxonomy" id="2781738"/>
    <lineage>
        <taxon>Bacteria</taxon>
        <taxon>Pseudomonadati</taxon>
        <taxon>Pseudomonadota</taxon>
        <taxon>Alphaproteobacteria</taxon>
        <taxon>Hyphomicrobiales</taxon>
        <taxon>Phyllobacteriaceae</taxon>
        <taxon>Aquamicrobium</taxon>
    </lineage>
</organism>
<keyword evidence="1" id="KW-0816">Tricarboxylic acid cycle</keyword>
<evidence type="ECO:0000313" key="5">
    <source>
        <dbReference type="Proteomes" id="UP000601789"/>
    </source>
</evidence>
<dbReference type="Gene3D" id="3.30.1490.20">
    <property type="entry name" value="ATP-grasp fold, A domain"/>
    <property type="match status" value="1"/>
</dbReference>